<sequence>MEIFDIMQPLSRYDLDVNFSSTLHISGGQHTIHVEENNTAYGFVHQGDLTVSINGTSQQLREGMYFSIPGPAELSPFVGLICIRNGYKGFLSFGGPVERLGRLKYIDGCSDSLLISPPLKGDPCLNYLYVPPRLNQTAHTHPSVRIGIVIEGAGYCLTEKSKTDLIAGGIFLLPTDEIHSFHTDDTPLRIMVYHPDSDFGPTHEAHPMINRTWVDGISLAGENRYRTRQINEFGTE</sequence>
<evidence type="ECO:0000256" key="1">
    <source>
        <dbReference type="ARBA" id="ARBA00023125"/>
    </source>
</evidence>
<keyword evidence="4" id="KW-1185">Reference proteome</keyword>
<evidence type="ECO:0000259" key="2">
    <source>
        <dbReference type="Pfam" id="PF02311"/>
    </source>
</evidence>
<dbReference type="InterPro" id="IPR014710">
    <property type="entry name" value="RmlC-like_jellyroll"/>
</dbReference>
<accession>A0A2D0KRK6</accession>
<dbReference type="Pfam" id="PF02311">
    <property type="entry name" value="AraC_binding"/>
    <property type="match status" value="1"/>
</dbReference>
<evidence type="ECO:0000313" key="4">
    <source>
        <dbReference type="Proteomes" id="UP000222366"/>
    </source>
</evidence>
<dbReference type="GO" id="GO:0003677">
    <property type="term" value="F:DNA binding"/>
    <property type="evidence" value="ECO:0007669"/>
    <property type="project" value="UniProtKB-KW"/>
</dbReference>
<proteinExistence type="predicted"/>
<keyword evidence="1" id="KW-0238">DNA-binding</keyword>
<protein>
    <recommendedName>
        <fullName evidence="2">AraC-type arabinose-binding/dimerisation domain-containing protein</fullName>
    </recommendedName>
</protein>
<evidence type="ECO:0000313" key="3">
    <source>
        <dbReference type="EMBL" id="PHM66073.1"/>
    </source>
</evidence>
<name>A0A2D0KRK6_9GAMM</name>
<dbReference type="InterPro" id="IPR011051">
    <property type="entry name" value="RmlC_Cupin_sf"/>
</dbReference>
<dbReference type="Gene3D" id="2.60.120.10">
    <property type="entry name" value="Jelly Rolls"/>
    <property type="match status" value="1"/>
</dbReference>
<dbReference type="RefSeq" id="WP_169926607.1">
    <property type="nucleotide sequence ID" value="NZ_CAWNRH010000013.1"/>
</dbReference>
<dbReference type="Proteomes" id="UP000222366">
    <property type="component" value="Unassembled WGS sequence"/>
</dbReference>
<dbReference type="EMBL" id="NJAJ01000011">
    <property type="protein sequence ID" value="PHM66073.1"/>
    <property type="molecule type" value="Genomic_DNA"/>
</dbReference>
<organism evidence="3 4">
    <name type="scientific">Xenorhabdus stockiae</name>
    <dbReference type="NCBI Taxonomy" id="351614"/>
    <lineage>
        <taxon>Bacteria</taxon>
        <taxon>Pseudomonadati</taxon>
        <taxon>Pseudomonadota</taxon>
        <taxon>Gammaproteobacteria</taxon>
        <taxon>Enterobacterales</taxon>
        <taxon>Morganellaceae</taxon>
        <taxon>Xenorhabdus</taxon>
    </lineage>
</organism>
<dbReference type="AlphaFoldDB" id="A0A2D0KRK6"/>
<feature type="domain" description="AraC-type arabinose-binding/dimerisation" evidence="2">
    <location>
        <begin position="138"/>
        <end position="196"/>
    </location>
</feature>
<reference evidence="3 4" key="1">
    <citation type="journal article" date="2017" name="Nat. Microbiol.">
        <title>Natural product diversity associated with the nematode symbionts Photorhabdus and Xenorhabdus.</title>
        <authorList>
            <person name="Tobias N.J."/>
            <person name="Wolff H."/>
            <person name="Djahanschiri B."/>
            <person name="Grundmann F."/>
            <person name="Kronenwerth M."/>
            <person name="Shi Y.M."/>
            <person name="Simonyi S."/>
            <person name="Grun P."/>
            <person name="Shapiro-Ilan D."/>
            <person name="Pidot S.J."/>
            <person name="Stinear T.P."/>
            <person name="Ebersberger I."/>
            <person name="Bode H.B."/>
        </authorList>
    </citation>
    <scope>NUCLEOTIDE SEQUENCE [LARGE SCALE GENOMIC DNA]</scope>
    <source>
        <strain evidence="3 4">DSM 17904</strain>
    </source>
</reference>
<gene>
    <name evidence="3" type="ORF">Xsto_01579</name>
</gene>
<dbReference type="GO" id="GO:0006355">
    <property type="term" value="P:regulation of DNA-templated transcription"/>
    <property type="evidence" value="ECO:0007669"/>
    <property type="project" value="InterPro"/>
</dbReference>
<dbReference type="SUPFAM" id="SSF51182">
    <property type="entry name" value="RmlC-like cupins"/>
    <property type="match status" value="1"/>
</dbReference>
<dbReference type="InterPro" id="IPR003313">
    <property type="entry name" value="AraC-bd"/>
</dbReference>
<comment type="caution">
    <text evidence="3">The sequence shown here is derived from an EMBL/GenBank/DDBJ whole genome shotgun (WGS) entry which is preliminary data.</text>
</comment>